<protein>
    <submittedName>
        <fullName evidence="1">Uncharacterized protein</fullName>
    </submittedName>
</protein>
<organism evidence="1">
    <name type="scientific">Siphoviridae sp. cttDR14</name>
    <dbReference type="NCBI Taxonomy" id="2826490"/>
    <lineage>
        <taxon>Viruses</taxon>
        <taxon>Duplodnaviria</taxon>
        <taxon>Heunggongvirae</taxon>
        <taxon>Uroviricota</taxon>
        <taxon>Caudoviricetes</taxon>
    </lineage>
</organism>
<evidence type="ECO:0000313" key="1">
    <source>
        <dbReference type="EMBL" id="DAD76283.1"/>
    </source>
</evidence>
<reference evidence="1" key="1">
    <citation type="journal article" date="2021" name="Proc. Natl. Acad. Sci. U.S.A.">
        <title>A Catalog of Tens of Thousands of Viruses from Human Metagenomes Reveals Hidden Associations with Chronic Diseases.</title>
        <authorList>
            <person name="Tisza M.J."/>
            <person name="Buck C.B."/>
        </authorList>
    </citation>
    <scope>NUCLEOTIDE SEQUENCE</scope>
    <source>
        <strain evidence="1">CttDR14</strain>
    </source>
</reference>
<proteinExistence type="predicted"/>
<dbReference type="EMBL" id="BK014798">
    <property type="protein sequence ID" value="DAD76283.1"/>
    <property type="molecule type" value="Genomic_DNA"/>
</dbReference>
<accession>A0A8S5M2J0</accession>
<sequence length="147" mass="17294">MSNEERDYLLRLRALCEKITDKFSYEIFYTVCKKFMLYKQGRICTKHVTKKELLKHLIEQGLLQYRYNVVSGRYDMLPDDRCVRMATRELLKNGFPILTTSQDKGFFIAESAEEVDRPQKENHSRAVAILAVDKGYKQVREFINGSI</sequence>
<name>A0A8S5M2J0_9CAUD</name>